<name>A0A937RJ16_9ACTN</name>
<dbReference type="PANTHER" id="PTHR10046">
    <property type="entry name" value="ATP DEPENDENT LON PROTEASE FAMILY MEMBER"/>
    <property type="match status" value="1"/>
</dbReference>
<evidence type="ECO:0000256" key="1">
    <source>
        <dbReference type="PROSITE-ProRule" id="PRU01122"/>
    </source>
</evidence>
<dbReference type="GO" id="GO:0030163">
    <property type="term" value="P:protein catabolic process"/>
    <property type="evidence" value="ECO:0007669"/>
    <property type="project" value="InterPro"/>
</dbReference>
<dbReference type="Pfam" id="PF13180">
    <property type="entry name" value="PDZ_2"/>
    <property type="match status" value="1"/>
</dbReference>
<dbReference type="GO" id="GO:0004176">
    <property type="term" value="F:ATP-dependent peptidase activity"/>
    <property type="evidence" value="ECO:0007669"/>
    <property type="project" value="UniProtKB-UniRule"/>
</dbReference>
<dbReference type="Proteomes" id="UP000604475">
    <property type="component" value="Unassembled WGS sequence"/>
</dbReference>
<dbReference type="InterPro" id="IPR001478">
    <property type="entry name" value="PDZ"/>
</dbReference>
<dbReference type="GO" id="GO:0005524">
    <property type="term" value="F:ATP binding"/>
    <property type="evidence" value="ECO:0007669"/>
    <property type="project" value="InterPro"/>
</dbReference>
<organism evidence="4 5">
    <name type="scientific">Frankia nepalensis</name>
    <dbReference type="NCBI Taxonomy" id="1836974"/>
    <lineage>
        <taxon>Bacteria</taxon>
        <taxon>Bacillati</taxon>
        <taxon>Actinomycetota</taxon>
        <taxon>Actinomycetes</taxon>
        <taxon>Frankiales</taxon>
        <taxon>Frankiaceae</taxon>
        <taxon>Frankia</taxon>
    </lineage>
</organism>
<dbReference type="InterPro" id="IPR014721">
    <property type="entry name" value="Ribsml_uS5_D2-typ_fold_subgr"/>
</dbReference>
<keyword evidence="1" id="KW-0378">Hydrolase</keyword>
<comment type="similarity">
    <text evidence="1">Belongs to the peptidase S16 family.</text>
</comment>
<dbReference type="GO" id="GO:0004252">
    <property type="term" value="F:serine-type endopeptidase activity"/>
    <property type="evidence" value="ECO:0007669"/>
    <property type="project" value="UniProtKB-UniRule"/>
</dbReference>
<sequence length="346" mass="35818">MARRTQTLVVASVLALALGIWGLWLPVPFVTLAPGPVTNTLGSVKGVTLIEIEGRQTYPTSGQLQLTTVEETPRLTLLDALEDWFGDDSAVVPRELIQPPGKTQEQIQQQNTAAMVESQDSATAAALAELGIEPIGTSVVVDEVLAASPATGKLSSGDVVTEINGTAVHSEMALREEIGKAKPGDDVKVTYQRGSDPATTVVITTKAAEDNAQRPIIGIRTAEKQTYPFTVQIRISDVGGPSAGLMFALGIVDLLTPGQLTGGRTIAGTGTIDNAGKVGPIGGIQQKILGARGSGATVFLVPAANCADAKRMASDELTLVKVDNLHGALDALDKLGGPGQSTIPTC</sequence>
<evidence type="ECO:0000259" key="2">
    <source>
        <dbReference type="PROSITE" id="PS50106"/>
    </source>
</evidence>
<dbReference type="InterPro" id="IPR008269">
    <property type="entry name" value="Lon_proteolytic"/>
</dbReference>
<dbReference type="GO" id="GO:0006508">
    <property type="term" value="P:proteolysis"/>
    <property type="evidence" value="ECO:0007669"/>
    <property type="project" value="UniProtKB-KW"/>
</dbReference>
<proteinExistence type="inferred from homology"/>
<feature type="domain" description="PDZ" evidence="2">
    <location>
        <begin position="115"/>
        <end position="168"/>
    </location>
</feature>
<dbReference type="AlphaFoldDB" id="A0A937RJ16"/>
<dbReference type="InterPro" id="IPR020568">
    <property type="entry name" value="Ribosomal_Su5_D2-typ_SF"/>
</dbReference>
<keyword evidence="1" id="KW-0720">Serine protease</keyword>
<dbReference type="SUPFAM" id="SSF54211">
    <property type="entry name" value="Ribosomal protein S5 domain 2-like"/>
    <property type="match status" value="1"/>
</dbReference>
<dbReference type="EC" id="3.4.21.53" evidence="1"/>
<dbReference type="RefSeq" id="WP_203003395.1">
    <property type="nucleotide sequence ID" value="NZ_JADWYU010000202.1"/>
</dbReference>
<dbReference type="SMART" id="SM00228">
    <property type="entry name" value="PDZ"/>
    <property type="match status" value="1"/>
</dbReference>
<keyword evidence="1" id="KW-0645">Protease</keyword>
<evidence type="ECO:0000313" key="4">
    <source>
        <dbReference type="EMBL" id="MBL7633171.1"/>
    </source>
</evidence>
<feature type="active site" evidence="1">
    <location>
        <position position="242"/>
    </location>
</feature>
<comment type="catalytic activity">
    <reaction evidence="1">
        <text>Hydrolysis of proteins in presence of ATP.</text>
        <dbReference type="EC" id="3.4.21.53"/>
    </reaction>
</comment>
<feature type="active site" evidence="1">
    <location>
        <position position="287"/>
    </location>
</feature>
<dbReference type="PROSITE" id="PS51786">
    <property type="entry name" value="LON_PROTEOLYTIC"/>
    <property type="match status" value="1"/>
</dbReference>
<keyword evidence="5" id="KW-1185">Reference proteome</keyword>
<feature type="domain" description="Lon proteolytic" evidence="3">
    <location>
        <begin position="236"/>
        <end position="335"/>
    </location>
</feature>
<comment type="caution">
    <text evidence="4">The sequence shown here is derived from an EMBL/GenBank/DDBJ whole genome shotgun (WGS) entry which is preliminary data.</text>
</comment>
<protein>
    <recommendedName>
        <fullName evidence="1">endopeptidase La</fullName>
        <ecNumber evidence="1">3.4.21.53</ecNumber>
    </recommendedName>
</protein>
<gene>
    <name evidence="4" type="ORF">I7412_39670</name>
</gene>
<evidence type="ECO:0000313" key="5">
    <source>
        <dbReference type="Proteomes" id="UP000604475"/>
    </source>
</evidence>
<dbReference type="PROSITE" id="PS50106">
    <property type="entry name" value="PDZ"/>
    <property type="match status" value="1"/>
</dbReference>
<dbReference type="InterPro" id="IPR027065">
    <property type="entry name" value="Lon_Prtase"/>
</dbReference>
<accession>A0A937RJ16</accession>
<dbReference type="Gene3D" id="3.30.230.10">
    <property type="match status" value="1"/>
</dbReference>
<dbReference type="EMBL" id="JAEACQ010000376">
    <property type="protein sequence ID" value="MBL7633171.1"/>
    <property type="molecule type" value="Genomic_DNA"/>
</dbReference>
<evidence type="ECO:0000259" key="3">
    <source>
        <dbReference type="PROSITE" id="PS51786"/>
    </source>
</evidence>
<reference evidence="4" key="1">
    <citation type="submission" date="2020-12" db="EMBL/GenBank/DDBJ databases">
        <title>Genomic characterization of non-nitrogen-fixing Frankia strains.</title>
        <authorList>
            <person name="Carlos-Shanley C."/>
            <person name="Guerra T."/>
            <person name="Hahn D."/>
        </authorList>
    </citation>
    <scope>NUCLEOTIDE SEQUENCE</scope>
    <source>
        <strain evidence="4">CN6</strain>
    </source>
</reference>
<dbReference type="SUPFAM" id="SSF50156">
    <property type="entry name" value="PDZ domain-like"/>
    <property type="match status" value="1"/>
</dbReference>
<dbReference type="Pfam" id="PF05362">
    <property type="entry name" value="Lon_C"/>
    <property type="match status" value="1"/>
</dbReference>
<dbReference type="InterPro" id="IPR036034">
    <property type="entry name" value="PDZ_sf"/>
</dbReference>